<evidence type="ECO:0000313" key="2">
    <source>
        <dbReference type="EMBL" id="CAG9573342.1"/>
    </source>
</evidence>
<organism evidence="2 3">
    <name type="scientific">Danaus chrysippus</name>
    <name type="common">African queen</name>
    <dbReference type="NCBI Taxonomy" id="151541"/>
    <lineage>
        <taxon>Eukaryota</taxon>
        <taxon>Metazoa</taxon>
        <taxon>Ecdysozoa</taxon>
        <taxon>Arthropoda</taxon>
        <taxon>Hexapoda</taxon>
        <taxon>Insecta</taxon>
        <taxon>Pterygota</taxon>
        <taxon>Neoptera</taxon>
        <taxon>Endopterygota</taxon>
        <taxon>Lepidoptera</taxon>
        <taxon>Glossata</taxon>
        <taxon>Ditrysia</taxon>
        <taxon>Papilionoidea</taxon>
        <taxon>Nymphalidae</taxon>
        <taxon>Danainae</taxon>
        <taxon>Danaini</taxon>
        <taxon>Danaina</taxon>
        <taxon>Danaus</taxon>
        <taxon>Anosia</taxon>
    </lineage>
</organism>
<gene>
    <name evidence="2" type="ORF">DCHRY22_LOCUS10404</name>
</gene>
<protein>
    <submittedName>
        <fullName evidence="2">(African queen) hypothetical protein</fullName>
    </submittedName>
</protein>
<feature type="signal peptide" evidence="1">
    <location>
        <begin position="1"/>
        <end position="26"/>
    </location>
</feature>
<comment type="caution">
    <text evidence="2">The sequence shown here is derived from an EMBL/GenBank/DDBJ whole genome shotgun (WGS) entry which is preliminary data.</text>
</comment>
<keyword evidence="3" id="KW-1185">Reference proteome</keyword>
<evidence type="ECO:0000256" key="1">
    <source>
        <dbReference type="SAM" id="SignalP"/>
    </source>
</evidence>
<accession>A0A8J2QYL2</accession>
<dbReference type="EMBL" id="CAKASE010000070">
    <property type="protein sequence ID" value="CAG9573342.1"/>
    <property type="molecule type" value="Genomic_DNA"/>
</dbReference>
<reference evidence="2" key="1">
    <citation type="submission" date="2021-09" db="EMBL/GenBank/DDBJ databases">
        <authorList>
            <person name="Martin H S."/>
        </authorList>
    </citation>
    <scope>NUCLEOTIDE SEQUENCE</scope>
</reference>
<dbReference type="Proteomes" id="UP000789524">
    <property type="component" value="Unassembled WGS sequence"/>
</dbReference>
<evidence type="ECO:0000313" key="3">
    <source>
        <dbReference type="Proteomes" id="UP000789524"/>
    </source>
</evidence>
<dbReference type="AlphaFoldDB" id="A0A8J2QYL2"/>
<keyword evidence="1" id="KW-0732">Signal</keyword>
<proteinExistence type="predicted"/>
<feature type="chain" id="PRO_5035164947" evidence="1">
    <location>
        <begin position="27"/>
        <end position="119"/>
    </location>
</feature>
<name>A0A8J2QYL2_9NEOP</name>
<dbReference type="OrthoDB" id="10029630at2759"/>
<sequence length="119" mass="14056">MITLYLRKTDVRFILILFLAFKYHSCEDVINRLFEEINEATLKFNRLGADIAWQYSVDPNDAGLSRRSADYQLERIVWQQRSCDVVEGLHERGALNVTQQRQAHLLCRGPKFTYKEARY</sequence>